<evidence type="ECO:0000313" key="5">
    <source>
        <dbReference type="Proteomes" id="UP000054560"/>
    </source>
</evidence>
<protein>
    <submittedName>
        <fullName evidence="4">Uncharacterized protein</fullName>
    </submittedName>
</protein>
<reference evidence="4 5" key="1">
    <citation type="submission" date="2011-02" db="EMBL/GenBank/DDBJ databases">
        <title>The Genome Sequence of Sphaeroforma arctica JP610.</title>
        <authorList>
            <consortium name="The Broad Institute Genome Sequencing Platform"/>
            <person name="Russ C."/>
            <person name="Cuomo C."/>
            <person name="Young S.K."/>
            <person name="Zeng Q."/>
            <person name="Gargeya S."/>
            <person name="Alvarado L."/>
            <person name="Berlin A."/>
            <person name="Chapman S.B."/>
            <person name="Chen Z."/>
            <person name="Freedman E."/>
            <person name="Gellesch M."/>
            <person name="Goldberg J."/>
            <person name="Griggs A."/>
            <person name="Gujja S."/>
            <person name="Heilman E."/>
            <person name="Heiman D."/>
            <person name="Howarth C."/>
            <person name="Mehta T."/>
            <person name="Neiman D."/>
            <person name="Pearson M."/>
            <person name="Roberts A."/>
            <person name="Saif S."/>
            <person name="Shea T."/>
            <person name="Shenoy N."/>
            <person name="Sisk P."/>
            <person name="Stolte C."/>
            <person name="Sykes S."/>
            <person name="White J."/>
            <person name="Yandava C."/>
            <person name="Burger G."/>
            <person name="Gray M.W."/>
            <person name="Holland P.W.H."/>
            <person name="King N."/>
            <person name="Lang F.B.F."/>
            <person name="Roger A.J."/>
            <person name="Ruiz-Trillo I."/>
            <person name="Haas B."/>
            <person name="Nusbaum C."/>
            <person name="Birren B."/>
        </authorList>
    </citation>
    <scope>NUCLEOTIDE SEQUENCE [LARGE SCALE GENOMIC DNA]</scope>
    <source>
        <strain evidence="4 5">JP610</strain>
    </source>
</reference>
<dbReference type="RefSeq" id="XP_014156239.1">
    <property type="nucleotide sequence ID" value="XM_014300764.1"/>
</dbReference>
<keyword evidence="2" id="KW-0472">Membrane</keyword>
<feature type="signal peptide" evidence="3">
    <location>
        <begin position="1"/>
        <end position="19"/>
    </location>
</feature>
<dbReference type="AlphaFoldDB" id="A0A0L0FZQ7"/>
<feature type="transmembrane region" description="Helical" evidence="2">
    <location>
        <begin position="592"/>
        <end position="615"/>
    </location>
</feature>
<dbReference type="InterPro" id="IPR008979">
    <property type="entry name" value="Galactose-bd-like_sf"/>
</dbReference>
<keyword evidence="2" id="KW-1133">Transmembrane helix</keyword>
<organism evidence="4 5">
    <name type="scientific">Sphaeroforma arctica JP610</name>
    <dbReference type="NCBI Taxonomy" id="667725"/>
    <lineage>
        <taxon>Eukaryota</taxon>
        <taxon>Ichthyosporea</taxon>
        <taxon>Ichthyophonida</taxon>
        <taxon>Sphaeroforma</taxon>
    </lineage>
</organism>
<gene>
    <name evidence="4" type="ORF">SARC_05376</name>
</gene>
<keyword evidence="5" id="KW-1185">Reference proteome</keyword>
<dbReference type="OrthoDB" id="313494at2759"/>
<feature type="region of interest" description="Disordered" evidence="1">
    <location>
        <begin position="639"/>
        <end position="658"/>
    </location>
</feature>
<evidence type="ECO:0000256" key="1">
    <source>
        <dbReference type="SAM" id="MobiDB-lite"/>
    </source>
</evidence>
<dbReference type="SUPFAM" id="SSF49785">
    <property type="entry name" value="Galactose-binding domain-like"/>
    <property type="match status" value="1"/>
</dbReference>
<dbReference type="Proteomes" id="UP000054560">
    <property type="component" value="Unassembled WGS sequence"/>
</dbReference>
<sequence length="658" mass="71127">MQVFPIFAVAALSLSNVYAKGIEAKWSGAGGDVLLSPWQMHHGINANVDDSGWQTNAFDAESDKKCANRTIHGHKCSYSKAVIPPEDSEWLYPPDTKIIGMKRDSMLCKLEEEKEPTCWKYLDFTYFQAFLTIPEHCTVSKFTIDFDGMDDGSQVKVNGVEVEDSYVYLRETGTSDLKDLVKIGKVNRIVITQVDDCCAHNNLEKAVVTLKSNCRMTTCESVPDICNYPRWFKTTNFNDTVCADGVCDDKTCCLPPPECDKQNEYLDKEGNCNTCKEGQKPDHDNLACNSCANGLDINKYTDCNCHDNEVNVNGTCNACPVGQSPADDDEVCVCDNGLDTADDCECGSNEYFKEGVCYACDINIEVPDHDNLVCACANRLDINKYTDCNCYDNEIYVNGTCNACPTGQRPADDDDVCVCNNGLDIADDCACHVDEVYADGTCAKCPAGRSPSSDSSVCECNPTQWSEWSTFSDCSLFPVAGSPNTSLVCTYTNATVVLSTTLLADYEPNASEVYATDRSTQVAITSVTSEACQEMCVAAADDVCKEVGLSTTNFGRTTGNLTSGAAPVAGCDVLEQMCICACVPGDDSNNTAVIAGGVVAGSAMLLAAVGAAYYFRQGQQATEAAATANGMFNDVNNNTNPMFDNPTETNFNPAYNPQ</sequence>
<evidence type="ECO:0000256" key="3">
    <source>
        <dbReference type="SAM" id="SignalP"/>
    </source>
</evidence>
<keyword evidence="3" id="KW-0732">Signal</keyword>
<dbReference type="Gene3D" id="2.60.120.260">
    <property type="entry name" value="Galactose-binding domain-like"/>
    <property type="match status" value="1"/>
</dbReference>
<name>A0A0L0FZQ7_9EUKA</name>
<feature type="chain" id="PRO_5005539098" evidence="3">
    <location>
        <begin position="20"/>
        <end position="658"/>
    </location>
</feature>
<proteinExistence type="predicted"/>
<accession>A0A0L0FZQ7</accession>
<dbReference type="GeneID" id="25905880"/>
<evidence type="ECO:0000313" key="4">
    <source>
        <dbReference type="EMBL" id="KNC82337.1"/>
    </source>
</evidence>
<evidence type="ECO:0000256" key="2">
    <source>
        <dbReference type="SAM" id="Phobius"/>
    </source>
</evidence>
<dbReference type="EMBL" id="KQ241936">
    <property type="protein sequence ID" value="KNC82337.1"/>
    <property type="molecule type" value="Genomic_DNA"/>
</dbReference>
<keyword evidence="2" id="KW-0812">Transmembrane</keyword>